<keyword evidence="3 9" id="KW-0812">Transmembrane</keyword>
<dbReference type="PROSITE" id="PS50262">
    <property type="entry name" value="G_PROTEIN_RECEP_F1_2"/>
    <property type="match status" value="1"/>
</dbReference>
<dbReference type="PRINTS" id="PR00237">
    <property type="entry name" value="GPCRRHODOPSN"/>
</dbReference>
<dbReference type="Proteomes" id="UP000735302">
    <property type="component" value="Unassembled WGS sequence"/>
</dbReference>
<keyword evidence="8" id="KW-0807">Transducer</keyword>
<evidence type="ECO:0000256" key="9">
    <source>
        <dbReference type="SAM" id="Phobius"/>
    </source>
</evidence>
<dbReference type="GO" id="GO:0008528">
    <property type="term" value="F:G protein-coupled peptide receptor activity"/>
    <property type="evidence" value="ECO:0007669"/>
    <property type="project" value="TreeGrafter"/>
</dbReference>
<dbReference type="AlphaFoldDB" id="A0AAV3YCL2"/>
<feature type="transmembrane region" description="Helical" evidence="9">
    <location>
        <begin position="12"/>
        <end position="31"/>
    </location>
</feature>
<dbReference type="PANTHER" id="PTHR24230">
    <property type="entry name" value="G-PROTEIN COUPLED RECEPTOR"/>
    <property type="match status" value="1"/>
</dbReference>
<feature type="domain" description="G-protein coupled receptors family 1 profile" evidence="10">
    <location>
        <begin position="44"/>
        <end position="327"/>
    </location>
</feature>
<reference evidence="11 12" key="1">
    <citation type="journal article" date="2021" name="Elife">
        <title>Chloroplast acquisition without the gene transfer in kleptoplastic sea slugs, Plakobranchus ocellatus.</title>
        <authorList>
            <person name="Maeda T."/>
            <person name="Takahashi S."/>
            <person name="Yoshida T."/>
            <person name="Shimamura S."/>
            <person name="Takaki Y."/>
            <person name="Nagai Y."/>
            <person name="Toyoda A."/>
            <person name="Suzuki Y."/>
            <person name="Arimoto A."/>
            <person name="Ishii H."/>
            <person name="Satoh N."/>
            <person name="Nishiyama T."/>
            <person name="Hasebe M."/>
            <person name="Maruyama T."/>
            <person name="Minagawa J."/>
            <person name="Obokata J."/>
            <person name="Shigenobu S."/>
        </authorList>
    </citation>
    <scope>NUCLEOTIDE SEQUENCE [LARGE SCALE GENOMIC DNA]</scope>
</reference>
<protein>
    <submittedName>
        <fullName evidence="11">Chemosensory receptor a</fullName>
    </submittedName>
</protein>
<dbReference type="InterPro" id="IPR000276">
    <property type="entry name" value="GPCR_Rhodpsn"/>
</dbReference>
<feature type="transmembrane region" description="Helical" evidence="9">
    <location>
        <begin position="262"/>
        <end position="283"/>
    </location>
</feature>
<keyword evidence="7 11" id="KW-0675">Receptor</keyword>
<evidence type="ECO:0000256" key="5">
    <source>
        <dbReference type="ARBA" id="ARBA00023040"/>
    </source>
</evidence>
<proteinExistence type="predicted"/>
<keyword evidence="2" id="KW-1003">Cell membrane</keyword>
<keyword evidence="5" id="KW-0297">G-protein coupled receptor</keyword>
<evidence type="ECO:0000313" key="12">
    <source>
        <dbReference type="Proteomes" id="UP000735302"/>
    </source>
</evidence>
<dbReference type="GO" id="GO:0005886">
    <property type="term" value="C:plasma membrane"/>
    <property type="evidence" value="ECO:0007669"/>
    <property type="project" value="UniProtKB-SubCell"/>
</dbReference>
<evidence type="ECO:0000256" key="1">
    <source>
        <dbReference type="ARBA" id="ARBA00004651"/>
    </source>
</evidence>
<evidence type="ECO:0000256" key="8">
    <source>
        <dbReference type="ARBA" id="ARBA00023224"/>
    </source>
</evidence>
<keyword evidence="12" id="KW-1185">Reference proteome</keyword>
<feature type="transmembrane region" description="Helical" evidence="9">
    <location>
        <begin position="107"/>
        <end position="128"/>
    </location>
</feature>
<evidence type="ECO:0000256" key="6">
    <source>
        <dbReference type="ARBA" id="ARBA00023136"/>
    </source>
</evidence>
<evidence type="ECO:0000313" key="11">
    <source>
        <dbReference type="EMBL" id="GFN80626.1"/>
    </source>
</evidence>
<gene>
    <name evidence="11" type="ORF">PoB_000713200</name>
</gene>
<evidence type="ECO:0000256" key="4">
    <source>
        <dbReference type="ARBA" id="ARBA00022989"/>
    </source>
</evidence>
<feature type="transmembrane region" description="Helical" evidence="9">
    <location>
        <begin position="149"/>
        <end position="167"/>
    </location>
</feature>
<feature type="transmembrane region" description="Helical" evidence="9">
    <location>
        <begin position="208"/>
        <end position="228"/>
    </location>
</feature>
<dbReference type="InterPro" id="IPR017452">
    <property type="entry name" value="GPCR_Rhodpsn_7TM"/>
</dbReference>
<feature type="transmembrane region" description="Helical" evidence="9">
    <location>
        <begin position="73"/>
        <end position="95"/>
    </location>
</feature>
<name>A0AAV3YCL2_9GAST</name>
<dbReference type="EMBL" id="BLXT01000825">
    <property type="protein sequence ID" value="GFN80626.1"/>
    <property type="molecule type" value="Genomic_DNA"/>
</dbReference>
<dbReference type="Pfam" id="PF00001">
    <property type="entry name" value="7tm_1"/>
    <property type="match status" value="1"/>
</dbReference>
<sequence length="352" mass="40010">MASNAASNSTSIVYISYLYLTEFTWTANILIPTWPAMIVFGFAANITNIIVFLRIGVNDNVTILLLSLSISDLMYLTLMTPTVCSYIMLIFAPYWPWPTHVDIGIELLYWPAITCYDFSAFLSVWLGVTRCACVAMPLQFKSVFTKGRTIKLVLASFLLAVSLRMPIMTVNRVGWRTDHGTNISYAYVEKQNRKAMTQINDILNRNSILYINFIIMIACVSILSFKLYQASRIRKSYTSAFTTQQTSEKSDRQGLSAKDLHVIRSVVLVGSIFIMSQAPFLISSTARLISDNFDIDHANRNRLLFFTFSIVSLTCSYLIASVNIFVYYIYNSKYKSELSSMLKRFKKPKTEA</sequence>
<comment type="caution">
    <text evidence="11">The sequence shown here is derived from an EMBL/GenBank/DDBJ whole genome shotgun (WGS) entry which is preliminary data.</text>
</comment>
<dbReference type="GO" id="GO:0007218">
    <property type="term" value="P:neuropeptide signaling pathway"/>
    <property type="evidence" value="ECO:0007669"/>
    <property type="project" value="TreeGrafter"/>
</dbReference>
<dbReference type="Gene3D" id="1.20.1070.10">
    <property type="entry name" value="Rhodopsin 7-helix transmembrane proteins"/>
    <property type="match status" value="1"/>
</dbReference>
<accession>A0AAV3YCL2</accession>
<keyword evidence="6 9" id="KW-0472">Membrane</keyword>
<feature type="transmembrane region" description="Helical" evidence="9">
    <location>
        <begin position="303"/>
        <end position="330"/>
    </location>
</feature>
<evidence type="ECO:0000256" key="3">
    <source>
        <dbReference type="ARBA" id="ARBA00022692"/>
    </source>
</evidence>
<keyword evidence="4 9" id="KW-1133">Transmembrane helix</keyword>
<comment type="subcellular location">
    <subcellularLocation>
        <location evidence="1">Cell membrane</location>
        <topology evidence="1">Multi-pass membrane protein</topology>
    </subcellularLocation>
</comment>
<evidence type="ECO:0000259" key="10">
    <source>
        <dbReference type="PROSITE" id="PS50262"/>
    </source>
</evidence>
<dbReference type="SUPFAM" id="SSF81321">
    <property type="entry name" value="Family A G protein-coupled receptor-like"/>
    <property type="match status" value="1"/>
</dbReference>
<evidence type="ECO:0000256" key="7">
    <source>
        <dbReference type="ARBA" id="ARBA00023170"/>
    </source>
</evidence>
<feature type="transmembrane region" description="Helical" evidence="9">
    <location>
        <begin position="37"/>
        <end position="57"/>
    </location>
</feature>
<organism evidence="11 12">
    <name type="scientific">Plakobranchus ocellatus</name>
    <dbReference type="NCBI Taxonomy" id="259542"/>
    <lineage>
        <taxon>Eukaryota</taxon>
        <taxon>Metazoa</taxon>
        <taxon>Spiralia</taxon>
        <taxon>Lophotrochozoa</taxon>
        <taxon>Mollusca</taxon>
        <taxon>Gastropoda</taxon>
        <taxon>Heterobranchia</taxon>
        <taxon>Euthyneura</taxon>
        <taxon>Panpulmonata</taxon>
        <taxon>Sacoglossa</taxon>
        <taxon>Placobranchoidea</taxon>
        <taxon>Plakobranchidae</taxon>
        <taxon>Plakobranchus</taxon>
    </lineage>
</organism>
<evidence type="ECO:0000256" key="2">
    <source>
        <dbReference type="ARBA" id="ARBA00022475"/>
    </source>
</evidence>